<name>A0ABZ2SKI0_9ENTE</name>
<dbReference type="Gene3D" id="3.40.50.300">
    <property type="entry name" value="P-loop containing nucleotide triphosphate hydrolases"/>
    <property type="match status" value="1"/>
</dbReference>
<proteinExistence type="predicted"/>
<keyword evidence="2" id="KW-1185">Reference proteome</keyword>
<accession>A0ABZ2SKI0</accession>
<dbReference type="Proteomes" id="UP000664701">
    <property type="component" value="Chromosome"/>
</dbReference>
<gene>
    <name evidence="1" type="ORF">DOK78_000647</name>
</gene>
<dbReference type="EMBL" id="CP147251">
    <property type="protein sequence ID" value="WYJ76030.1"/>
    <property type="molecule type" value="Genomic_DNA"/>
</dbReference>
<dbReference type="SUPFAM" id="SSF52540">
    <property type="entry name" value="P-loop containing nucleoside triphosphate hydrolases"/>
    <property type="match status" value="1"/>
</dbReference>
<sequence length="199" mass="23298">MQEFIFINGPTGVGKTTLAKKLHQHYQGVYIEQHMIPDFYNYLKDADEAALLEEKVCWEAMLAMVEQFHDLGFKHIIILDYDDIRAREIPSRFKGKAFICLKLISSDFEQNKQQMLHREPPGLTHLETLIRGTEKIMQRALLPNERVIDIAGKTPDMVFDEAVSLIDTYQSQKDYTYQPLPENDFDSWVQIKRKRMDES</sequence>
<dbReference type="RefSeq" id="WP_207942261.1">
    <property type="nucleotide sequence ID" value="NZ_CP147251.1"/>
</dbReference>
<organism evidence="1 2">
    <name type="scientific">Candidatus Enterococcus lowellii</name>
    <dbReference type="NCBI Taxonomy" id="2230877"/>
    <lineage>
        <taxon>Bacteria</taxon>
        <taxon>Bacillati</taxon>
        <taxon>Bacillota</taxon>
        <taxon>Bacilli</taxon>
        <taxon>Lactobacillales</taxon>
        <taxon>Enterococcaceae</taxon>
        <taxon>Enterococcus</taxon>
    </lineage>
</organism>
<evidence type="ECO:0000313" key="1">
    <source>
        <dbReference type="EMBL" id="WYJ76030.1"/>
    </source>
</evidence>
<dbReference type="InterPro" id="IPR027417">
    <property type="entry name" value="P-loop_NTPase"/>
</dbReference>
<evidence type="ECO:0008006" key="3">
    <source>
        <dbReference type="Google" id="ProtNLM"/>
    </source>
</evidence>
<protein>
    <recommendedName>
        <fullName evidence="3">AAA family ATPase</fullName>
    </recommendedName>
</protein>
<evidence type="ECO:0000313" key="2">
    <source>
        <dbReference type="Proteomes" id="UP000664701"/>
    </source>
</evidence>
<reference evidence="1 2" key="1">
    <citation type="submission" date="2024-03" db="EMBL/GenBank/DDBJ databases">
        <title>The Genome Sequence of Enterococcus sp. DIV2402.</title>
        <authorList>
            <consortium name="The Broad Institute Genomics Platform"/>
            <consortium name="The Broad Institute Microbial Omics Core"/>
            <consortium name="The Broad Institute Genomic Center for Infectious Diseases"/>
            <person name="Earl A."/>
            <person name="Manson A."/>
            <person name="Gilmore M."/>
            <person name="Schwartman J."/>
            <person name="Shea T."/>
            <person name="Abouelleil A."/>
            <person name="Cao P."/>
            <person name="Chapman S."/>
            <person name="Cusick C."/>
            <person name="Young S."/>
            <person name="Neafsey D."/>
            <person name="Nusbaum C."/>
            <person name="Birren B."/>
        </authorList>
    </citation>
    <scope>NUCLEOTIDE SEQUENCE [LARGE SCALE GENOMIC DNA]</scope>
    <source>
        <strain evidence="1 2">DIV2402</strain>
    </source>
</reference>